<evidence type="ECO:0000313" key="3">
    <source>
        <dbReference type="Proteomes" id="UP000297245"/>
    </source>
</evidence>
<accession>A0A4S8MCD3</accession>
<dbReference type="EMBL" id="ML179110">
    <property type="protein sequence ID" value="THU99990.1"/>
    <property type="molecule type" value="Genomic_DNA"/>
</dbReference>
<name>A0A4S8MCD3_DENBC</name>
<evidence type="ECO:0000313" key="2">
    <source>
        <dbReference type="EMBL" id="THU99990.1"/>
    </source>
</evidence>
<organism evidence="2 3">
    <name type="scientific">Dendrothele bispora (strain CBS 962.96)</name>
    <dbReference type="NCBI Taxonomy" id="1314807"/>
    <lineage>
        <taxon>Eukaryota</taxon>
        <taxon>Fungi</taxon>
        <taxon>Dikarya</taxon>
        <taxon>Basidiomycota</taxon>
        <taxon>Agaricomycotina</taxon>
        <taxon>Agaricomycetes</taxon>
        <taxon>Agaricomycetidae</taxon>
        <taxon>Agaricales</taxon>
        <taxon>Agaricales incertae sedis</taxon>
        <taxon>Dendrothele</taxon>
    </lineage>
</organism>
<keyword evidence="3" id="KW-1185">Reference proteome</keyword>
<dbReference type="AlphaFoldDB" id="A0A4S8MCD3"/>
<gene>
    <name evidence="2" type="ORF">K435DRAFT_794450</name>
</gene>
<sequence length="153" mass="17412">MCLSAIVGMQGALTSFTSEPTLLHLLLQVRDETTHPLALEHPETLLENKFQDGYEGLRSQTVLSVCLDRKEFEVTPVWTCRAYLRNAQRTLDRHRNIPGTTAKEEEEEEETHRKSSRRTLGNAAALPQRYVIDVVIGVREPSRSRVEKQEGLN</sequence>
<evidence type="ECO:0000256" key="1">
    <source>
        <dbReference type="SAM" id="MobiDB-lite"/>
    </source>
</evidence>
<protein>
    <submittedName>
        <fullName evidence="2">Uncharacterized protein</fullName>
    </submittedName>
</protein>
<reference evidence="2 3" key="1">
    <citation type="journal article" date="2019" name="Nat. Ecol. Evol.">
        <title>Megaphylogeny resolves global patterns of mushroom evolution.</title>
        <authorList>
            <person name="Varga T."/>
            <person name="Krizsan K."/>
            <person name="Foldi C."/>
            <person name="Dima B."/>
            <person name="Sanchez-Garcia M."/>
            <person name="Sanchez-Ramirez S."/>
            <person name="Szollosi G.J."/>
            <person name="Szarkandi J.G."/>
            <person name="Papp V."/>
            <person name="Albert L."/>
            <person name="Andreopoulos W."/>
            <person name="Angelini C."/>
            <person name="Antonin V."/>
            <person name="Barry K.W."/>
            <person name="Bougher N.L."/>
            <person name="Buchanan P."/>
            <person name="Buyck B."/>
            <person name="Bense V."/>
            <person name="Catcheside P."/>
            <person name="Chovatia M."/>
            <person name="Cooper J."/>
            <person name="Damon W."/>
            <person name="Desjardin D."/>
            <person name="Finy P."/>
            <person name="Geml J."/>
            <person name="Haridas S."/>
            <person name="Hughes K."/>
            <person name="Justo A."/>
            <person name="Karasinski D."/>
            <person name="Kautmanova I."/>
            <person name="Kiss B."/>
            <person name="Kocsube S."/>
            <person name="Kotiranta H."/>
            <person name="LaButti K.M."/>
            <person name="Lechner B.E."/>
            <person name="Liimatainen K."/>
            <person name="Lipzen A."/>
            <person name="Lukacs Z."/>
            <person name="Mihaltcheva S."/>
            <person name="Morgado L.N."/>
            <person name="Niskanen T."/>
            <person name="Noordeloos M.E."/>
            <person name="Ohm R.A."/>
            <person name="Ortiz-Santana B."/>
            <person name="Ovrebo C."/>
            <person name="Racz N."/>
            <person name="Riley R."/>
            <person name="Savchenko A."/>
            <person name="Shiryaev A."/>
            <person name="Soop K."/>
            <person name="Spirin V."/>
            <person name="Szebenyi C."/>
            <person name="Tomsovsky M."/>
            <person name="Tulloss R.E."/>
            <person name="Uehling J."/>
            <person name="Grigoriev I.V."/>
            <person name="Vagvolgyi C."/>
            <person name="Papp T."/>
            <person name="Martin F.M."/>
            <person name="Miettinen O."/>
            <person name="Hibbett D.S."/>
            <person name="Nagy L.G."/>
        </authorList>
    </citation>
    <scope>NUCLEOTIDE SEQUENCE [LARGE SCALE GENOMIC DNA]</scope>
    <source>
        <strain evidence="2 3">CBS 962.96</strain>
    </source>
</reference>
<dbReference type="Proteomes" id="UP000297245">
    <property type="component" value="Unassembled WGS sequence"/>
</dbReference>
<feature type="region of interest" description="Disordered" evidence="1">
    <location>
        <begin position="94"/>
        <end position="122"/>
    </location>
</feature>
<proteinExistence type="predicted"/>